<dbReference type="AlphaFoldDB" id="A0A3R6DGV2"/>
<feature type="chain" id="PRO_5043187589" evidence="1">
    <location>
        <begin position="22"/>
        <end position="336"/>
    </location>
</feature>
<dbReference type="Proteomes" id="UP000261088">
    <property type="component" value="Unassembled WGS sequence"/>
</dbReference>
<dbReference type="InterPro" id="IPR050463">
    <property type="entry name" value="Gfo/Idh/MocA_oxidrdct_glycsds"/>
</dbReference>
<dbReference type="GO" id="GO:0000166">
    <property type="term" value="F:nucleotide binding"/>
    <property type="evidence" value="ECO:0007669"/>
    <property type="project" value="InterPro"/>
</dbReference>
<sequence length="336" mass="36855">MKSKSLVMICLMCIVSFVIQAQEVIKVGIIGLDTSHAPAFIGLLNSDDPKPEHQGFRVVAAYPYGSKTIENSYKRIPEYTERAKKNGVEIVSSITELLKKVDCVMLETNDGTLHLEQAIEVLKSGKPMFIDKPIAADLVDAIAIFKLADQYNVPIFSSSALRFVPKNVELRNGKYGKVLGADAYSPAPCEPSHPDFSWYGIHGVEILYTIMGTGCKEVSRMHSEGTDVVTGLWEDGRIGTFRGNRTGKHIYGGTAICGSGAVIAGGYEGYACLLTEILKFFKTKVIPVSETETLELFTFMAASNESRRLGGKPVSMKQTFEKAQKKALKKLNKLNK</sequence>
<dbReference type="EMBL" id="WNCR01000001">
    <property type="protein sequence ID" value="MTU27841.1"/>
    <property type="molecule type" value="Genomic_DNA"/>
</dbReference>
<evidence type="ECO:0000259" key="2">
    <source>
        <dbReference type="Pfam" id="PF01408"/>
    </source>
</evidence>
<reference evidence="3 6" key="2">
    <citation type="journal article" date="2019" name="Nat. Med.">
        <title>A library of human gut bacterial isolates paired with longitudinal multiomics data enables mechanistic microbiome research.</title>
        <authorList>
            <person name="Poyet M."/>
            <person name="Groussin M."/>
            <person name="Gibbons S.M."/>
            <person name="Avila-Pacheco J."/>
            <person name="Jiang X."/>
            <person name="Kearney S.M."/>
            <person name="Perrotta A.R."/>
            <person name="Berdy B."/>
            <person name="Zhao S."/>
            <person name="Lieberman T.D."/>
            <person name="Swanson P.K."/>
            <person name="Smith M."/>
            <person name="Roesemann S."/>
            <person name="Alexander J.E."/>
            <person name="Rich S.A."/>
            <person name="Livny J."/>
            <person name="Vlamakis H."/>
            <person name="Clish C."/>
            <person name="Bullock K."/>
            <person name="Deik A."/>
            <person name="Scott J."/>
            <person name="Pierce K.A."/>
            <person name="Xavier R.J."/>
            <person name="Alm E.J."/>
        </authorList>
    </citation>
    <scope>NUCLEOTIDE SEQUENCE [LARGE SCALE GENOMIC DNA]</scope>
    <source>
        <strain evidence="3 6">BIOML-A25</strain>
    </source>
</reference>
<dbReference type="InterPro" id="IPR000683">
    <property type="entry name" value="Gfo/Idh/MocA-like_OxRdtase_N"/>
</dbReference>
<keyword evidence="1" id="KW-0732">Signal</keyword>
<proteinExistence type="predicted"/>
<protein>
    <submittedName>
        <fullName evidence="4">Gfo/Idh/MocA family oxidoreductase</fullName>
    </submittedName>
</protein>
<dbReference type="Gene3D" id="3.40.50.720">
    <property type="entry name" value="NAD(P)-binding Rossmann-like Domain"/>
    <property type="match status" value="1"/>
</dbReference>
<dbReference type="EMBL" id="QSUP01000004">
    <property type="protein sequence ID" value="RGN52938.1"/>
    <property type="molecule type" value="Genomic_DNA"/>
</dbReference>
<dbReference type="PANTHER" id="PTHR43818:SF9">
    <property type="entry name" value="HYPOTHETICAL OXIDOREDUCTASE"/>
    <property type="match status" value="1"/>
</dbReference>
<evidence type="ECO:0000256" key="1">
    <source>
        <dbReference type="SAM" id="SignalP"/>
    </source>
</evidence>
<dbReference type="Pfam" id="PF01408">
    <property type="entry name" value="GFO_IDH_MocA"/>
    <property type="match status" value="1"/>
</dbReference>
<reference evidence="4 5" key="1">
    <citation type="submission" date="2018-08" db="EMBL/GenBank/DDBJ databases">
        <title>A genome reference for cultivated species of the human gut microbiota.</title>
        <authorList>
            <person name="Zou Y."/>
            <person name="Xue W."/>
            <person name="Luo G."/>
        </authorList>
    </citation>
    <scope>NUCLEOTIDE SEQUENCE [LARGE SCALE GENOMIC DNA]</scope>
    <source>
        <strain evidence="4 5">OM05-11AA</strain>
    </source>
</reference>
<evidence type="ECO:0000313" key="6">
    <source>
        <dbReference type="Proteomes" id="UP000437446"/>
    </source>
</evidence>
<dbReference type="RefSeq" id="WP_122121782.1">
    <property type="nucleotide sequence ID" value="NZ_DAWDXW010000001.1"/>
</dbReference>
<feature type="domain" description="Gfo/Idh/MocA-like oxidoreductase N-terminal" evidence="2">
    <location>
        <begin position="25"/>
        <end position="154"/>
    </location>
</feature>
<evidence type="ECO:0000313" key="5">
    <source>
        <dbReference type="Proteomes" id="UP000261088"/>
    </source>
</evidence>
<comment type="caution">
    <text evidence="4">The sequence shown here is derived from an EMBL/GenBank/DDBJ whole genome shotgun (WGS) entry which is preliminary data.</text>
</comment>
<evidence type="ECO:0000313" key="3">
    <source>
        <dbReference type="EMBL" id="MTU27841.1"/>
    </source>
</evidence>
<dbReference type="SUPFAM" id="SSF51735">
    <property type="entry name" value="NAD(P)-binding Rossmann-fold domains"/>
    <property type="match status" value="1"/>
</dbReference>
<name>A0A3R6DGV2_9BACT</name>
<organism evidence="4 5">
    <name type="scientific">Parabacteroides merdae</name>
    <dbReference type="NCBI Taxonomy" id="46503"/>
    <lineage>
        <taxon>Bacteria</taxon>
        <taxon>Pseudomonadati</taxon>
        <taxon>Bacteroidota</taxon>
        <taxon>Bacteroidia</taxon>
        <taxon>Bacteroidales</taxon>
        <taxon>Tannerellaceae</taxon>
        <taxon>Parabacteroides</taxon>
    </lineage>
</organism>
<gene>
    <name evidence="4" type="ORF">DXB61_05145</name>
    <name evidence="3" type="ORF">GMD66_01140</name>
</gene>
<dbReference type="Proteomes" id="UP000437446">
    <property type="component" value="Unassembled WGS sequence"/>
</dbReference>
<dbReference type="PANTHER" id="PTHR43818">
    <property type="entry name" value="BCDNA.GH03377"/>
    <property type="match status" value="1"/>
</dbReference>
<feature type="signal peptide" evidence="1">
    <location>
        <begin position="1"/>
        <end position="21"/>
    </location>
</feature>
<accession>A0A3R6DGV2</accession>
<evidence type="ECO:0000313" key="4">
    <source>
        <dbReference type="EMBL" id="RGN52938.1"/>
    </source>
</evidence>
<dbReference type="InterPro" id="IPR036291">
    <property type="entry name" value="NAD(P)-bd_dom_sf"/>
</dbReference>